<proteinExistence type="predicted"/>
<keyword evidence="2" id="KW-1185">Reference proteome</keyword>
<protein>
    <submittedName>
        <fullName evidence="1">Protein FAM179A</fullName>
    </submittedName>
</protein>
<dbReference type="PANTHER" id="PTHR21567:SF42">
    <property type="entry name" value="TOG ARRAY REGULATOR OF AXONEMAL MICROTUBULES PROTEIN 2"/>
    <property type="match status" value="1"/>
</dbReference>
<sequence>MHPEVDEAIQVLLQKTRDCSKFICKAANESLGVMVASMTPARAMRALMARGIHDGNVVVRKCVAKHLLITVGRIGAKKLLSDRQESAELLVTMMKLAQDCNPGTRCYGQKMLNILMSHQKFDDIVKHSVPSQD</sequence>
<organism evidence="1 2">
    <name type="scientific">Cuculus canorus</name>
    <name type="common">Common cuckoo</name>
    <dbReference type="NCBI Taxonomy" id="55661"/>
    <lineage>
        <taxon>Eukaryota</taxon>
        <taxon>Metazoa</taxon>
        <taxon>Chordata</taxon>
        <taxon>Craniata</taxon>
        <taxon>Vertebrata</taxon>
        <taxon>Euteleostomi</taxon>
        <taxon>Archelosauria</taxon>
        <taxon>Archosauria</taxon>
        <taxon>Dinosauria</taxon>
        <taxon>Saurischia</taxon>
        <taxon>Theropoda</taxon>
        <taxon>Coelurosauria</taxon>
        <taxon>Aves</taxon>
        <taxon>Neognathae</taxon>
        <taxon>Neoaves</taxon>
        <taxon>Otidimorphae</taxon>
        <taxon>Cuculiformes</taxon>
        <taxon>Cuculidae</taxon>
        <taxon>Cuculus</taxon>
    </lineage>
</organism>
<dbReference type="SUPFAM" id="SSF48371">
    <property type="entry name" value="ARM repeat"/>
    <property type="match status" value="1"/>
</dbReference>
<dbReference type="InterPro" id="IPR016024">
    <property type="entry name" value="ARM-type_fold"/>
</dbReference>
<dbReference type="Proteomes" id="UP000053760">
    <property type="component" value="Unassembled WGS sequence"/>
</dbReference>
<dbReference type="GO" id="GO:0000226">
    <property type="term" value="P:microtubule cytoskeleton organization"/>
    <property type="evidence" value="ECO:0007669"/>
    <property type="project" value="TreeGrafter"/>
</dbReference>
<evidence type="ECO:0000313" key="1">
    <source>
        <dbReference type="EMBL" id="KFO77413.1"/>
    </source>
</evidence>
<feature type="non-terminal residue" evidence="1">
    <location>
        <position position="133"/>
    </location>
</feature>
<dbReference type="AlphaFoldDB" id="A0A091G638"/>
<dbReference type="GO" id="GO:0005881">
    <property type="term" value="C:cytoplasmic microtubule"/>
    <property type="evidence" value="ECO:0007669"/>
    <property type="project" value="TreeGrafter"/>
</dbReference>
<dbReference type="EMBL" id="KL447819">
    <property type="protein sequence ID" value="KFO77413.1"/>
    <property type="molecule type" value="Genomic_DNA"/>
</dbReference>
<dbReference type="Gene3D" id="1.25.10.10">
    <property type="entry name" value="Leucine-rich Repeat Variant"/>
    <property type="match status" value="1"/>
</dbReference>
<dbReference type="GO" id="GO:0005929">
    <property type="term" value="C:cilium"/>
    <property type="evidence" value="ECO:0007669"/>
    <property type="project" value="TreeGrafter"/>
</dbReference>
<name>A0A091G638_CUCCA</name>
<dbReference type="PANTHER" id="PTHR21567">
    <property type="entry name" value="CLASP"/>
    <property type="match status" value="1"/>
</dbReference>
<accession>A0A091G638</accession>
<reference evidence="1 2" key="1">
    <citation type="submission" date="2014-04" db="EMBL/GenBank/DDBJ databases">
        <title>Genome evolution of avian class.</title>
        <authorList>
            <person name="Zhang G."/>
            <person name="Li C."/>
        </authorList>
    </citation>
    <scope>NUCLEOTIDE SEQUENCE [LARGE SCALE GENOMIC DNA]</scope>
    <source>
        <strain evidence="1">BGI_N303</strain>
    </source>
</reference>
<evidence type="ECO:0000313" key="2">
    <source>
        <dbReference type="Proteomes" id="UP000053760"/>
    </source>
</evidence>
<dbReference type="InterPro" id="IPR011989">
    <property type="entry name" value="ARM-like"/>
</dbReference>
<gene>
    <name evidence="1" type="ORF">N303_12282</name>
</gene>
<dbReference type="GO" id="GO:0008017">
    <property type="term" value="F:microtubule binding"/>
    <property type="evidence" value="ECO:0007669"/>
    <property type="project" value="TreeGrafter"/>
</dbReference>